<dbReference type="Proteomes" id="UP000275777">
    <property type="component" value="Chromosome"/>
</dbReference>
<sequence length="87" mass="9061">MPADKLLGDHNKESDPDVKAALKAAINQNIDAIAGAMKEAGAGGDVKASLHKRMALSDIKNVVVIYAENRGFDNLYGLFPGANGVPA</sequence>
<dbReference type="EMBL" id="LR134182">
    <property type="protein sequence ID" value="VEB44664.1"/>
    <property type="molecule type" value="Genomic_DNA"/>
</dbReference>
<proteinExistence type="predicted"/>
<gene>
    <name evidence="1" type="ORF">NCTC9695_05164</name>
</gene>
<dbReference type="Gene3D" id="3.40.720.10">
    <property type="entry name" value="Alkaline Phosphatase, subunit A"/>
    <property type="match status" value="1"/>
</dbReference>
<dbReference type="InterPro" id="IPR017850">
    <property type="entry name" value="Alkaline_phosphatase_core_sf"/>
</dbReference>
<organism evidence="1 2">
    <name type="scientific">Chromobacterium violaceum</name>
    <dbReference type="NCBI Taxonomy" id="536"/>
    <lineage>
        <taxon>Bacteria</taxon>
        <taxon>Pseudomonadati</taxon>
        <taxon>Pseudomonadota</taxon>
        <taxon>Betaproteobacteria</taxon>
        <taxon>Neisseriales</taxon>
        <taxon>Chromobacteriaceae</taxon>
        <taxon>Chromobacterium</taxon>
    </lineage>
</organism>
<accession>A0A447TIF9</accession>
<protein>
    <submittedName>
        <fullName evidence="1">Phospholipase C</fullName>
    </submittedName>
</protein>
<evidence type="ECO:0000313" key="1">
    <source>
        <dbReference type="EMBL" id="VEB44664.1"/>
    </source>
</evidence>
<evidence type="ECO:0000313" key="2">
    <source>
        <dbReference type="Proteomes" id="UP000275777"/>
    </source>
</evidence>
<reference evidence="1 2" key="1">
    <citation type="submission" date="2018-12" db="EMBL/GenBank/DDBJ databases">
        <authorList>
            <consortium name="Pathogen Informatics"/>
        </authorList>
    </citation>
    <scope>NUCLEOTIDE SEQUENCE [LARGE SCALE GENOMIC DNA]</scope>
    <source>
        <strain evidence="1 2">NCTC9695</strain>
    </source>
</reference>
<name>A0A447TIF9_CHRVL</name>
<dbReference type="AlphaFoldDB" id="A0A447TIF9"/>